<evidence type="ECO:0000313" key="7">
    <source>
        <dbReference type="EMBL" id="KAK8390281.1"/>
    </source>
</evidence>
<dbReference type="PANTHER" id="PTHR37984:SF5">
    <property type="entry name" value="PROTEIN NYNRIN-LIKE"/>
    <property type="match status" value="1"/>
</dbReference>
<evidence type="ECO:0000256" key="3">
    <source>
        <dbReference type="ARBA" id="ARBA00022759"/>
    </source>
</evidence>
<feature type="domain" description="Reverse transcriptase" evidence="6">
    <location>
        <begin position="1"/>
        <end position="75"/>
    </location>
</feature>
<evidence type="ECO:0000256" key="4">
    <source>
        <dbReference type="ARBA" id="ARBA00022918"/>
    </source>
</evidence>
<dbReference type="GO" id="GO:0003964">
    <property type="term" value="F:RNA-directed DNA polymerase activity"/>
    <property type="evidence" value="ECO:0007669"/>
    <property type="project" value="UniProtKB-KW"/>
</dbReference>
<dbReference type="InterPro" id="IPR043128">
    <property type="entry name" value="Rev_trsase/Diguanyl_cyclase"/>
</dbReference>
<organism evidence="7 8">
    <name type="scientific">Scylla paramamosain</name>
    <name type="common">Mud crab</name>
    <dbReference type="NCBI Taxonomy" id="85552"/>
    <lineage>
        <taxon>Eukaryota</taxon>
        <taxon>Metazoa</taxon>
        <taxon>Ecdysozoa</taxon>
        <taxon>Arthropoda</taxon>
        <taxon>Crustacea</taxon>
        <taxon>Multicrustacea</taxon>
        <taxon>Malacostraca</taxon>
        <taxon>Eumalacostraca</taxon>
        <taxon>Eucarida</taxon>
        <taxon>Decapoda</taxon>
        <taxon>Pleocyemata</taxon>
        <taxon>Brachyura</taxon>
        <taxon>Eubrachyura</taxon>
        <taxon>Portunoidea</taxon>
        <taxon>Portunidae</taxon>
        <taxon>Portuninae</taxon>
        <taxon>Scylla</taxon>
    </lineage>
</organism>
<keyword evidence="3" id="KW-0378">Hydrolase</keyword>
<name>A0AAW0TSJ8_SCYPA</name>
<evidence type="ECO:0000256" key="5">
    <source>
        <dbReference type="ARBA" id="ARBA00023268"/>
    </source>
</evidence>
<dbReference type="FunFam" id="3.10.20.370:FF:000001">
    <property type="entry name" value="Retrovirus-related Pol polyprotein from transposon 17.6-like protein"/>
    <property type="match status" value="1"/>
</dbReference>
<dbReference type="InterPro" id="IPR050951">
    <property type="entry name" value="Retrovirus_Pol_polyprotein"/>
</dbReference>
<dbReference type="Pfam" id="PF17919">
    <property type="entry name" value="RT_RNaseH_2"/>
    <property type="match status" value="1"/>
</dbReference>
<dbReference type="SUPFAM" id="SSF56672">
    <property type="entry name" value="DNA/RNA polymerases"/>
    <property type="match status" value="1"/>
</dbReference>
<dbReference type="Pfam" id="PF00078">
    <property type="entry name" value="RVT_1"/>
    <property type="match status" value="1"/>
</dbReference>
<dbReference type="PANTHER" id="PTHR37984">
    <property type="entry name" value="PROTEIN CBG26694"/>
    <property type="match status" value="1"/>
</dbReference>
<dbReference type="InterPro" id="IPR000477">
    <property type="entry name" value="RT_dom"/>
</dbReference>
<dbReference type="InterPro" id="IPR041577">
    <property type="entry name" value="RT_RNaseH_2"/>
</dbReference>
<dbReference type="GO" id="GO:0004519">
    <property type="term" value="F:endonuclease activity"/>
    <property type="evidence" value="ECO:0007669"/>
    <property type="project" value="UniProtKB-KW"/>
</dbReference>
<proteinExistence type="predicted"/>
<reference evidence="7 8" key="1">
    <citation type="submission" date="2023-03" db="EMBL/GenBank/DDBJ databases">
        <title>High-quality genome of Scylla paramamosain provides insights in environmental adaptation.</title>
        <authorList>
            <person name="Zhang L."/>
        </authorList>
    </citation>
    <scope>NUCLEOTIDE SEQUENCE [LARGE SCALE GENOMIC DNA]</scope>
    <source>
        <strain evidence="7">LZ_2023a</strain>
        <tissue evidence="7">Muscle</tissue>
    </source>
</reference>
<keyword evidence="5" id="KW-0511">Multifunctional enzyme</keyword>
<sequence length="303" mass="34243">MDKVMRDPDFVVVYIDDILVSSSSPQQHMEHLRQVLLHLQDHGLKIHPTKCNQTPGDLLKGVKKHSPLEWGLSADEAFRAIKRQLLALTRLEYPVPHAKTVLATDASAEAVGAVLQQEVADELLPVAFFNKRLEPAQSNYSVFDRELLAVYEAVRHFRYFLEDREFHLLTDHKPLTHAMVQSGNSFTPRVCRQLAFISEFTKDIRHVRGEENPWVHVPPHANGILEQFHQRLKEAMRALPHPASWVEALPIILLTLSATEEDIHHTPAEPVYGKDLRLPGQFVAPGGRRPLPVLLTGSPARNG</sequence>
<dbReference type="EMBL" id="JARAKH010000025">
    <property type="protein sequence ID" value="KAK8390281.1"/>
    <property type="molecule type" value="Genomic_DNA"/>
</dbReference>
<accession>A0AAW0TSJ8</accession>
<keyword evidence="2" id="KW-0540">Nuclease</keyword>
<keyword evidence="8" id="KW-1185">Reference proteome</keyword>
<dbReference type="AlphaFoldDB" id="A0AAW0TSJ8"/>
<keyword evidence="1" id="KW-0808">Transferase</keyword>
<evidence type="ECO:0000256" key="2">
    <source>
        <dbReference type="ARBA" id="ARBA00022722"/>
    </source>
</evidence>
<evidence type="ECO:0000256" key="1">
    <source>
        <dbReference type="ARBA" id="ARBA00022695"/>
    </source>
</evidence>
<dbReference type="Gene3D" id="3.30.70.270">
    <property type="match status" value="1"/>
</dbReference>
<protein>
    <recommendedName>
        <fullName evidence="6">Reverse transcriptase domain-containing protein</fullName>
    </recommendedName>
</protein>
<dbReference type="PROSITE" id="PS50878">
    <property type="entry name" value="RT_POL"/>
    <property type="match status" value="1"/>
</dbReference>
<keyword evidence="1" id="KW-0548">Nucleotidyltransferase</keyword>
<dbReference type="Gene3D" id="3.30.420.10">
    <property type="entry name" value="Ribonuclease H-like superfamily/Ribonuclease H"/>
    <property type="match status" value="1"/>
</dbReference>
<dbReference type="InterPro" id="IPR043502">
    <property type="entry name" value="DNA/RNA_pol_sf"/>
</dbReference>
<keyword evidence="3" id="KW-0255">Endonuclease</keyword>
<dbReference type="InterPro" id="IPR036397">
    <property type="entry name" value="RNaseH_sf"/>
</dbReference>
<dbReference type="GO" id="GO:0003676">
    <property type="term" value="F:nucleic acid binding"/>
    <property type="evidence" value="ECO:0007669"/>
    <property type="project" value="InterPro"/>
</dbReference>
<gene>
    <name evidence="7" type="ORF">O3P69_010161</name>
</gene>
<dbReference type="Gene3D" id="3.10.20.370">
    <property type="match status" value="1"/>
</dbReference>
<dbReference type="CDD" id="cd09274">
    <property type="entry name" value="RNase_HI_RT_Ty3"/>
    <property type="match status" value="1"/>
</dbReference>
<dbReference type="Proteomes" id="UP001487740">
    <property type="component" value="Unassembled WGS sequence"/>
</dbReference>
<evidence type="ECO:0000259" key="6">
    <source>
        <dbReference type="PROSITE" id="PS50878"/>
    </source>
</evidence>
<evidence type="ECO:0000313" key="8">
    <source>
        <dbReference type="Proteomes" id="UP001487740"/>
    </source>
</evidence>
<keyword evidence="4" id="KW-0695">RNA-directed DNA polymerase</keyword>
<comment type="caution">
    <text evidence="7">The sequence shown here is derived from an EMBL/GenBank/DDBJ whole genome shotgun (WGS) entry which is preliminary data.</text>
</comment>